<sequence length="198" mass="22775">MTGRKEALILFVNACVRKNSRTKRLAECLLSRIPGEIRELRLSEIAFPVTDEAFLEKRDRLTAEKKYDDPLFDLARQFAEADTLVIAALFWDLSFPASLRQYLEQVNVPGITFRYTEEGIPVSLCRARRLYYVTTAGGYYFPEEYGYGYVKVLAENFYGISDVRLIRAAGLDIEGIDAEQVLRECMENLKLTEQTFIE</sequence>
<organism evidence="2 3">
    <name type="scientific">Candidatus Eisenbergiella pullistercoris</name>
    <dbReference type="NCBI Taxonomy" id="2838555"/>
    <lineage>
        <taxon>Bacteria</taxon>
        <taxon>Bacillati</taxon>
        <taxon>Bacillota</taxon>
        <taxon>Clostridia</taxon>
        <taxon>Lachnospirales</taxon>
        <taxon>Lachnospiraceae</taxon>
        <taxon>Eisenbergiella</taxon>
    </lineage>
</organism>
<evidence type="ECO:0000313" key="3">
    <source>
        <dbReference type="Proteomes" id="UP000824007"/>
    </source>
</evidence>
<dbReference type="Proteomes" id="UP000824007">
    <property type="component" value="Unassembled WGS sequence"/>
</dbReference>
<feature type="domain" description="Flavodoxin-like fold" evidence="1">
    <location>
        <begin position="9"/>
        <end position="189"/>
    </location>
</feature>
<name>A0A9D1YPQ2_9FIRM</name>
<dbReference type="Gene3D" id="3.40.50.360">
    <property type="match status" value="1"/>
</dbReference>
<reference evidence="2" key="1">
    <citation type="journal article" date="2021" name="PeerJ">
        <title>Extensive microbial diversity within the chicken gut microbiome revealed by metagenomics and culture.</title>
        <authorList>
            <person name="Gilroy R."/>
            <person name="Ravi A."/>
            <person name="Getino M."/>
            <person name="Pursley I."/>
            <person name="Horton D.L."/>
            <person name="Alikhan N.F."/>
            <person name="Baker D."/>
            <person name="Gharbi K."/>
            <person name="Hall N."/>
            <person name="Watson M."/>
            <person name="Adriaenssens E.M."/>
            <person name="Foster-Nyarko E."/>
            <person name="Jarju S."/>
            <person name="Secka A."/>
            <person name="Antonio M."/>
            <person name="Oren A."/>
            <person name="Chaudhuri R.R."/>
            <person name="La Ragione R."/>
            <person name="Hildebrand F."/>
            <person name="Pallen M.J."/>
        </authorList>
    </citation>
    <scope>NUCLEOTIDE SEQUENCE</scope>
    <source>
        <strain evidence="2">ChiSxjej3B15-24422</strain>
    </source>
</reference>
<dbReference type="Pfam" id="PF02525">
    <property type="entry name" value="Flavodoxin_2"/>
    <property type="match status" value="1"/>
</dbReference>
<dbReference type="InterPro" id="IPR050104">
    <property type="entry name" value="FMN-dep_NADH:Q_OxRdtase_AzoR1"/>
</dbReference>
<accession>A0A9D1YPQ2</accession>
<dbReference type="AlphaFoldDB" id="A0A9D1YPQ2"/>
<comment type="caution">
    <text evidence="2">The sequence shown here is derived from an EMBL/GenBank/DDBJ whole genome shotgun (WGS) entry which is preliminary data.</text>
</comment>
<dbReference type="PANTHER" id="PTHR43741">
    <property type="entry name" value="FMN-DEPENDENT NADH-AZOREDUCTASE 1"/>
    <property type="match status" value="1"/>
</dbReference>
<evidence type="ECO:0000259" key="1">
    <source>
        <dbReference type="Pfam" id="PF02525"/>
    </source>
</evidence>
<dbReference type="SUPFAM" id="SSF52218">
    <property type="entry name" value="Flavoproteins"/>
    <property type="match status" value="1"/>
</dbReference>
<dbReference type="PANTHER" id="PTHR43741:SF4">
    <property type="entry name" value="FMN-DEPENDENT NADH:QUINONE OXIDOREDUCTASE"/>
    <property type="match status" value="1"/>
</dbReference>
<gene>
    <name evidence="2" type="ORF">H9831_07975</name>
</gene>
<proteinExistence type="predicted"/>
<dbReference type="EMBL" id="DXDD01000100">
    <property type="protein sequence ID" value="HIY60598.1"/>
    <property type="molecule type" value="Genomic_DNA"/>
</dbReference>
<dbReference type="InterPro" id="IPR029039">
    <property type="entry name" value="Flavoprotein-like_sf"/>
</dbReference>
<protein>
    <submittedName>
        <fullName evidence="2">NAD(P)H-dependent oxidoreductase</fullName>
    </submittedName>
</protein>
<reference evidence="2" key="2">
    <citation type="submission" date="2021-04" db="EMBL/GenBank/DDBJ databases">
        <authorList>
            <person name="Gilroy R."/>
        </authorList>
    </citation>
    <scope>NUCLEOTIDE SEQUENCE</scope>
    <source>
        <strain evidence="2">ChiSxjej3B15-24422</strain>
    </source>
</reference>
<dbReference type="InterPro" id="IPR003680">
    <property type="entry name" value="Flavodoxin_fold"/>
</dbReference>
<evidence type="ECO:0000313" key="2">
    <source>
        <dbReference type="EMBL" id="HIY60598.1"/>
    </source>
</evidence>